<evidence type="ECO:0000313" key="5">
    <source>
        <dbReference type="Proteomes" id="UP000504635"/>
    </source>
</evidence>
<keyword evidence="3" id="KW-0677">Repeat</keyword>
<proteinExistence type="predicted"/>
<keyword evidence="1" id="KW-0433">Leucine-rich repeat</keyword>
<evidence type="ECO:0000256" key="4">
    <source>
        <dbReference type="SAM" id="SignalP"/>
    </source>
</evidence>
<reference evidence="6" key="1">
    <citation type="submission" date="2025-08" db="UniProtKB">
        <authorList>
            <consortium name="RefSeq"/>
        </authorList>
    </citation>
    <scope>IDENTIFICATION</scope>
    <source>
        <tissue evidence="6">Gonads</tissue>
    </source>
</reference>
<dbReference type="KEGG" id="soy:115891059"/>
<keyword evidence="5" id="KW-1185">Reference proteome</keyword>
<dbReference type="Pfam" id="PF00560">
    <property type="entry name" value="LRR_1"/>
    <property type="match status" value="1"/>
</dbReference>
<dbReference type="InterPro" id="IPR001611">
    <property type="entry name" value="Leu-rich_rpt"/>
</dbReference>
<dbReference type="InParanoid" id="A0A6J2YVK9"/>
<evidence type="ECO:0000256" key="2">
    <source>
        <dbReference type="ARBA" id="ARBA00022729"/>
    </source>
</evidence>
<evidence type="ECO:0000256" key="1">
    <source>
        <dbReference type="ARBA" id="ARBA00022614"/>
    </source>
</evidence>
<dbReference type="OrthoDB" id="27267at2759"/>
<evidence type="ECO:0000256" key="3">
    <source>
        <dbReference type="ARBA" id="ARBA00022737"/>
    </source>
</evidence>
<dbReference type="SUPFAM" id="SSF52058">
    <property type="entry name" value="L domain-like"/>
    <property type="match status" value="1"/>
</dbReference>
<evidence type="ECO:0000313" key="6">
    <source>
        <dbReference type="RefSeq" id="XP_030767317.1"/>
    </source>
</evidence>
<keyword evidence="2 4" id="KW-0732">Signal</keyword>
<dbReference type="Proteomes" id="UP000504635">
    <property type="component" value="Unplaced"/>
</dbReference>
<organism evidence="5 6">
    <name type="scientific">Sitophilus oryzae</name>
    <name type="common">Rice weevil</name>
    <name type="synonym">Curculio oryzae</name>
    <dbReference type="NCBI Taxonomy" id="7048"/>
    <lineage>
        <taxon>Eukaryota</taxon>
        <taxon>Metazoa</taxon>
        <taxon>Ecdysozoa</taxon>
        <taxon>Arthropoda</taxon>
        <taxon>Hexapoda</taxon>
        <taxon>Insecta</taxon>
        <taxon>Pterygota</taxon>
        <taxon>Neoptera</taxon>
        <taxon>Endopterygota</taxon>
        <taxon>Coleoptera</taxon>
        <taxon>Polyphaga</taxon>
        <taxon>Cucujiformia</taxon>
        <taxon>Curculionidae</taxon>
        <taxon>Dryophthorinae</taxon>
        <taxon>Sitophilus</taxon>
    </lineage>
</organism>
<dbReference type="SMART" id="SM00369">
    <property type="entry name" value="LRR_TYP"/>
    <property type="match status" value="8"/>
</dbReference>
<feature type="chain" id="PRO_5026900835" evidence="4">
    <location>
        <begin position="19"/>
        <end position="329"/>
    </location>
</feature>
<dbReference type="PROSITE" id="PS51450">
    <property type="entry name" value="LRR"/>
    <property type="match status" value="1"/>
</dbReference>
<dbReference type="RefSeq" id="XP_030767317.1">
    <property type="nucleotide sequence ID" value="XM_030911457.1"/>
</dbReference>
<dbReference type="InterPro" id="IPR026906">
    <property type="entry name" value="LRR_5"/>
</dbReference>
<accession>A0A6J2YVK9</accession>
<dbReference type="InterPro" id="IPR003591">
    <property type="entry name" value="Leu-rich_rpt_typical-subtyp"/>
</dbReference>
<dbReference type="PANTHER" id="PTHR24366:SF161">
    <property type="entry name" value="TIR DOMAIN-CONTAINING PROTEIN"/>
    <property type="match status" value="1"/>
</dbReference>
<feature type="signal peptide" evidence="4">
    <location>
        <begin position="1"/>
        <end position="18"/>
    </location>
</feature>
<sequence>MIVKNVILFGILCVTCLCTTEKTIFRNGWYKTNRSGKKIMVSKVKSINPHDFPASKYLKVSSVIPELYQDSVKDLTELEDLVLTECGLQNIYPGAFQNLPRLAIINLRDNGIKSIEKGVFNDLKLKILFLHKNEITHIDGEAFDNMTALTKIKLNHNALTTWDPNWFKNTPSIEVLSFRRNSITEVPTNAFKNFANTDNLIIYLSNNNISRISPNAFTGLVKVNEIWLDRNWLTSVDESAFTGVQQIEKLMFMRNKIRTLPDDVFSTVKSITHLNMGSNHWLQCIPESIVKIVKNFDMANIRHLDCVCVKDLKQKYKVEININGRSKCG</sequence>
<dbReference type="AlphaFoldDB" id="A0A6J2YVK9"/>
<dbReference type="GeneID" id="115891059"/>
<dbReference type="Pfam" id="PF13855">
    <property type="entry name" value="LRR_8"/>
    <property type="match status" value="1"/>
</dbReference>
<protein>
    <submittedName>
        <fullName evidence="6">Slit homolog 1 protein-like</fullName>
    </submittedName>
</protein>
<dbReference type="FunFam" id="3.80.10.10:FF:001164">
    <property type="entry name" value="GH01279p"/>
    <property type="match status" value="1"/>
</dbReference>
<dbReference type="Pfam" id="PF13306">
    <property type="entry name" value="LRR_5"/>
    <property type="match status" value="1"/>
</dbReference>
<name>A0A6J2YVK9_SITOR</name>
<dbReference type="Gene3D" id="3.80.10.10">
    <property type="entry name" value="Ribonuclease Inhibitor"/>
    <property type="match status" value="3"/>
</dbReference>
<dbReference type="InterPro" id="IPR032675">
    <property type="entry name" value="LRR_dom_sf"/>
</dbReference>
<gene>
    <name evidence="6" type="primary">LOC115891059</name>
</gene>
<dbReference type="PANTHER" id="PTHR24366">
    <property type="entry name" value="IG(IMMUNOGLOBULIN) AND LRR(LEUCINE RICH REPEAT) DOMAINS"/>
    <property type="match status" value="1"/>
</dbReference>